<evidence type="ECO:0008006" key="3">
    <source>
        <dbReference type="Google" id="ProtNLM"/>
    </source>
</evidence>
<gene>
    <name evidence="1" type="ORF">PG996_012286</name>
</gene>
<protein>
    <recommendedName>
        <fullName evidence="3">Fungal N-terminal domain-containing protein</fullName>
    </recommendedName>
</protein>
<keyword evidence="2" id="KW-1185">Reference proteome</keyword>
<sequence>MADPLSLAASVAGLVSLGLQVTSGITKYLDAVKCRDEELCEIRQQNGLLKDTLAIIERTATTLGQVSPEVATVMERSIKLHYDSLNALEGHVAQLASSDVSTWRARLKDKAAKLHYAFDRPKLQQLCKRVAQTQSSLQLALHGSVHHQLDSNFQATRTHLFTSTQILSEQLHQTEDTLQSSFDIQYGYLGQIQGQTEDLVGKVAGIEQTLQTLTSNLLGNPQINDQVYKRSIDASLHSN</sequence>
<dbReference type="Proteomes" id="UP001446871">
    <property type="component" value="Unassembled WGS sequence"/>
</dbReference>
<name>A0ABR1U4H7_9PEZI</name>
<proteinExistence type="predicted"/>
<dbReference type="EMBL" id="JAQQWM010000008">
    <property type="protein sequence ID" value="KAK8052985.1"/>
    <property type="molecule type" value="Genomic_DNA"/>
</dbReference>
<organism evidence="1 2">
    <name type="scientific">Apiospora saccharicola</name>
    <dbReference type="NCBI Taxonomy" id="335842"/>
    <lineage>
        <taxon>Eukaryota</taxon>
        <taxon>Fungi</taxon>
        <taxon>Dikarya</taxon>
        <taxon>Ascomycota</taxon>
        <taxon>Pezizomycotina</taxon>
        <taxon>Sordariomycetes</taxon>
        <taxon>Xylariomycetidae</taxon>
        <taxon>Amphisphaeriales</taxon>
        <taxon>Apiosporaceae</taxon>
        <taxon>Apiospora</taxon>
    </lineage>
</organism>
<accession>A0ABR1U4H7</accession>
<reference evidence="1 2" key="1">
    <citation type="submission" date="2023-01" db="EMBL/GenBank/DDBJ databases">
        <title>Analysis of 21 Apiospora genomes using comparative genomics revels a genus with tremendous synthesis potential of carbohydrate active enzymes and secondary metabolites.</title>
        <authorList>
            <person name="Sorensen T."/>
        </authorList>
    </citation>
    <scope>NUCLEOTIDE SEQUENCE [LARGE SCALE GENOMIC DNA]</scope>
    <source>
        <strain evidence="1 2">CBS 83171</strain>
    </source>
</reference>
<comment type="caution">
    <text evidence="1">The sequence shown here is derived from an EMBL/GenBank/DDBJ whole genome shotgun (WGS) entry which is preliminary data.</text>
</comment>
<evidence type="ECO:0000313" key="1">
    <source>
        <dbReference type="EMBL" id="KAK8052985.1"/>
    </source>
</evidence>
<evidence type="ECO:0000313" key="2">
    <source>
        <dbReference type="Proteomes" id="UP001446871"/>
    </source>
</evidence>